<feature type="domain" description="UDP-glucose/GDP-mannose dehydrogenase C-terminal" evidence="4">
    <location>
        <begin position="312"/>
        <end position="411"/>
    </location>
</feature>
<reference evidence="5 6" key="1">
    <citation type="submission" date="2020-10" db="EMBL/GenBank/DDBJ databases">
        <title>Sequencing the genomes of 1000 actinobacteria strains.</title>
        <authorList>
            <person name="Klenk H.-P."/>
        </authorList>
    </citation>
    <scope>NUCLEOTIDE SEQUENCE [LARGE SCALE GENOMIC DNA]</scope>
    <source>
        <strain evidence="5 6">DSM 15474</strain>
    </source>
</reference>
<evidence type="ECO:0000313" key="5">
    <source>
        <dbReference type="EMBL" id="MBE1515769.1"/>
    </source>
</evidence>
<gene>
    <name evidence="5" type="ORF">H4W26_002561</name>
</gene>
<dbReference type="SUPFAM" id="SSF52413">
    <property type="entry name" value="UDP-glucose/GDP-mannose dehydrogenase C-terminal domain"/>
    <property type="match status" value="1"/>
</dbReference>
<name>A0ABR9J9W8_9MICC</name>
<dbReference type="EC" id="1.1.1.336" evidence="5"/>
<dbReference type="Gene3D" id="3.40.50.720">
    <property type="entry name" value="NAD(P)-binding Rossmann-like Domain"/>
    <property type="match status" value="2"/>
</dbReference>
<evidence type="ECO:0000256" key="3">
    <source>
        <dbReference type="PIRNR" id="PIRNR000124"/>
    </source>
</evidence>
<dbReference type="InterPro" id="IPR008927">
    <property type="entry name" value="6-PGluconate_DH-like_C_sf"/>
</dbReference>
<dbReference type="SMART" id="SM00984">
    <property type="entry name" value="UDPG_MGDP_dh_C"/>
    <property type="match status" value="1"/>
</dbReference>
<keyword evidence="6" id="KW-1185">Reference proteome</keyword>
<dbReference type="InterPro" id="IPR036291">
    <property type="entry name" value="NAD(P)-bd_dom_sf"/>
</dbReference>
<dbReference type="GO" id="GO:0089714">
    <property type="term" value="F:UDP-N-acetyl-D-mannosamine dehydrogenase activity"/>
    <property type="evidence" value="ECO:0007669"/>
    <property type="project" value="UniProtKB-EC"/>
</dbReference>
<dbReference type="SUPFAM" id="SSF51735">
    <property type="entry name" value="NAD(P)-binding Rossmann-fold domains"/>
    <property type="match status" value="1"/>
</dbReference>
<comment type="similarity">
    <text evidence="3">Belongs to the UDP-glucose/GDP-mannose dehydrogenase family.</text>
</comment>
<dbReference type="Pfam" id="PF03720">
    <property type="entry name" value="UDPG_MGDP_dh_C"/>
    <property type="match status" value="1"/>
</dbReference>
<organism evidence="5 6">
    <name type="scientific">Nesterenkonia halotolerans</name>
    <dbReference type="NCBI Taxonomy" id="225325"/>
    <lineage>
        <taxon>Bacteria</taxon>
        <taxon>Bacillati</taxon>
        <taxon>Actinomycetota</taxon>
        <taxon>Actinomycetes</taxon>
        <taxon>Micrococcales</taxon>
        <taxon>Micrococcaceae</taxon>
        <taxon>Nesterenkonia</taxon>
    </lineage>
</organism>
<dbReference type="InterPro" id="IPR001732">
    <property type="entry name" value="UDP-Glc/GDP-Man_DH_N"/>
</dbReference>
<dbReference type="Pfam" id="PF03721">
    <property type="entry name" value="UDPG_MGDP_dh_N"/>
    <property type="match status" value="1"/>
</dbReference>
<dbReference type="SUPFAM" id="SSF48179">
    <property type="entry name" value="6-phosphogluconate dehydrogenase C-terminal domain-like"/>
    <property type="match status" value="1"/>
</dbReference>
<sequence>MIEKTGIVGVIGLGYIGLPTAAILADHGVRTIGMDVSERNVAAVNNGEVPFVEPGLREVLERAVNSGTLTATTQTPTADAYIVAVPTPFTDTHSADLSYIEAAADGIATKLTGGELIILESTSPPGATEHMAARILSARPDLTAEDILVAHCPERVLPGKIMDEMITNDRIIGGLTRRAAEAARDLYSAFCTGEFLLTDARTAEMAKLTENSFRDVNIAFANELSVISHKLGIDVWELIELANHHPRVNILQPGPGVGGHCIAVDPWFIVDAAPEQANLIRTARQTNDAKPEWVLGRIEQALEAAGENPTVALLGLAFKANIDDLRESPSLRIAEKLAQRAPGAEILAVEPHVEELPRALQGFSNVALTSLDAALAQADVVVLLVDHDDFKRVAPEVLAGKTVIDTRGTWR</sequence>
<evidence type="ECO:0000259" key="4">
    <source>
        <dbReference type="SMART" id="SM00984"/>
    </source>
</evidence>
<dbReference type="InterPro" id="IPR036220">
    <property type="entry name" value="UDP-Glc/GDP-Man_DH_C_sf"/>
</dbReference>
<dbReference type="PANTHER" id="PTHR43491">
    <property type="entry name" value="UDP-N-ACETYL-D-MANNOSAMINE DEHYDROGENASE"/>
    <property type="match status" value="1"/>
</dbReference>
<dbReference type="InterPro" id="IPR014027">
    <property type="entry name" value="UDP-Glc/GDP-Man_DH_C"/>
</dbReference>
<keyword evidence="1 5" id="KW-0560">Oxidoreductase</keyword>
<dbReference type="Proteomes" id="UP000636579">
    <property type="component" value="Unassembled WGS sequence"/>
</dbReference>
<dbReference type="NCBIfam" id="TIGR03026">
    <property type="entry name" value="NDP-sugDHase"/>
    <property type="match status" value="1"/>
</dbReference>
<evidence type="ECO:0000256" key="2">
    <source>
        <dbReference type="ARBA" id="ARBA00023027"/>
    </source>
</evidence>
<evidence type="ECO:0000313" key="6">
    <source>
        <dbReference type="Proteomes" id="UP000636579"/>
    </source>
</evidence>
<dbReference type="InterPro" id="IPR028359">
    <property type="entry name" value="UDP_ManNAc/GlcNAc_DH"/>
</dbReference>
<dbReference type="PIRSF" id="PIRSF500136">
    <property type="entry name" value="UDP_ManNAc_DH"/>
    <property type="match status" value="1"/>
</dbReference>
<evidence type="ECO:0000256" key="1">
    <source>
        <dbReference type="ARBA" id="ARBA00023002"/>
    </source>
</evidence>
<accession>A0ABR9J9W8</accession>
<keyword evidence="2" id="KW-0520">NAD</keyword>
<dbReference type="InterPro" id="IPR014026">
    <property type="entry name" value="UDP-Glc/GDP-Man_DH_dimer"/>
</dbReference>
<dbReference type="Pfam" id="PF00984">
    <property type="entry name" value="UDPG_MGDP_dh"/>
    <property type="match status" value="1"/>
</dbReference>
<dbReference type="NCBIfam" id="NF008286">
    <property type="entry name" value="PRK11064.1"/>
    <property type="match status" value="1"/>
</dbReference>
<proteinExistence type="inferred from homology"/>
<comment type="caution">
    <text evidence="5">The sequence shown here is derived from an EMBL/GenBank/DDBJ whole genome shotgun (WGS) entry which is preliminary data.</text>
</comment>
<dbReference type="PIRSF" id="PIRSF000124">
    <property type="entry name" value="UDPglc_GDPman_dh"/>
    <property type="match status" value="1"/>
</dbReference>
<dbReference type="InterPro" id="IPR017476">
    <property type="entry name" value="UDP-Glc/GDP-Man"/>
</dbReference>
<dbReference type="PANTHER" id="PTHR43491:SF1">
    <property type="entry name" value="UDP-N-ACETYL-D-MANNOSAMINE DEHYDROGENASE"/>
    <property type="match status" value="1"/>
</dbReference>
<protein>
    <submittedName>
        <fullName evidence="5">UDP-N-acetyl-D-mannosaminuronic acid dehydrogenase</fullName>
        <ecNumber evidence="5">1.1.1.336</ecNumber>
    </submittedName>
</protein>
<dbReference type="EMBL" id="JADBEE010000002">
    <property type="protein sequence ID" value="MBE1515769.1"/>
    <property type="molecule type" value="Genomic_DNA"/>
</dbReference>